<feature type="region of interest" description="Disordered" evidence="7">
    <location>
        <begin position="396"/>
        <end position="452"/>
    </location>
</feature>
<feature type="compositionally biased region" description="Basic and acidic residues" evidence="7">
    <location>
        <begin position="1177"/>
        <end position="1188"/>
    </location>
</feature>
<dbReference type="HOGENOM" id="CLU_001695_1_0_1"/>
<feature type="compositionally biased region" description="Polar residues" evidence="7">
    <location>
        <begin position="1031"/>
        <end position="1058"/>
    </location>
</feature>
<comment type="subcellular location">
    <subcellularLocation>
        <location evidence="1">Membrane</location>
        <topology evidence="1">Multi-pass membrane protein</topology>
    </subcellularLocation>
</comment>
<dbReference type="SUPFAM" id="SSF53474">
    <property type="entry name" value="alpha/beta-Hydrolases"/>
    <property type="match status" value="1"/>
</dbReference>
<reference evidence="9 10" key="1">
    <citation type="journal article" date="2012" name="PLoS Pathog.">
        <title>Diverse lifestyles and strategies of plant pathogenesis encoded in the genomes of eighteen Dothideomycetes fungi.</title>
        <authorList>
            <person name="Ohm R.A."/>
            <person name="Feau N."/>
            <person name="Henrissat B."/>
            <person name="Schoch C.L."/>
            <person name="Horwitz B.A."/>
            <person name="Barry K.W."/>
            <person name="Condon B.J."/>
            <person name="Copeland A.C."/>
            <person name="Dhillon B."/>
            <person name="Glaser F."/>
            <person name="Hesse C.N."/>
            <person name="Kosti I."/>
            <person name="LaButti K."/>
            <person name="Lindquist E.A."/>
            <person name="Lucas S."/>
            <person name="Salamov A.A."/>
            <person name="Bradshaw R.E."/>
            <person name="Ciuffetti L."/>
            <person name="Hamelin R.C."/>
            <person name="Kema G.H.J."/>
            <person name="Lawrence C."/>
            <person name="Scott J.A."/>
            <person name="Spatafora J.W."/>
            <person name="Turgeon B.G."/>
            <person name="de Wit P.J.G.M."/>
            <person name="Zhong S."/>
            <person name="Goodwin S.B."/>
            <person name="Grigoriev I.V."/>
        </authorList>
    </citation>
    <scope>NUCLEOTIDE SEQUENCE [LARGE SCALE GENOMIC DNA]</scope>
    <source>
        <strain evidence="9 10">SO2202</strain>
    </source>
</reference>
<feature type="compositionally biased region" description="Basic and acidic residues" evidence="7">
    <location>
        <begin position="28"/>
        <end position="48"/>
    </location>
</feature>
<feature type="compositionally biased region" description="Low complexity" evidence="7">
    <location>
        <begin position="1151"/>
        <end position="1160"/>
    </location>
</feature>
<feature type="compositionally biased region" description="Basic and acidic residues" evidence="7">
    <location>
        <begin position="74"/>
        <end position="83"/>
    </location>
</feature>
<dbReference type="GO" id="GO:0016020">
    <property type="term" value="C:membrane"/>
    <property type="evidence" value="ECO:0007669"/>
    <property type="project" value="UniProtKB-SubCell"/>
</dbReference>
<evidence type="ECO:0000256" key="4">
    <source>
        <dbReference type="ARBA" id="ARBA00022989"/>
    </source>
</evidence>
<keyword evidence="5 8" id="KW-0472">Membrane</keyword>
<organism evidence="9 10">
    <name type="scientific">Sphaerulina musiva (strain SO2202)</name>
    <name type="common">Poplar stem canker fungus</name>
    <name type="synonym">Septoria musiva</name>
    <dbReference type="NCBI Taxonomy" id="692275"/>
    <lineage>
        <taxon>Eukaryota</taxon>
        <taxon>Fungi</taxon>
        <taxon>Dikarya</taxon>
        <taxon>Ascomycota</taxon>
        <taxon>Pezizomycotina</taxon>
        <taxon>Dothideomycetes</taxon>
        <taxon>Dothideomycetidae</taxon>
        <taxon>Mycosphaerellales</taxon>
        <taxon>Mycosphaerellaceae</taxon>
        <taxon>Sphaerulina</taxon>
    </lineage>
</organism>
<name>M3CIP1_SPHMS</name>
<feature type="compositionally biased region" description="Polar residues" evidence="7">
    <location>
        <begin position="172"/>
        <end position="187"/>
    </location>
</feature>
<dbReference type="AlphaFoldDB" id="M3CIP1"/>
<evidence type="ECO:0000313" key="10">
    <source>
        <dbReference type="Proteomes" id="UP000016931"/>
    </source>
</evidence>
<keyword evidence="6" id="KW-0175">Coiled coil</keyword>
<evidence type="ECO:0000256" key="7">
    <source>
        <dbReference type="SAM" id="MobiDB-lite"/>
    </source>
</evidence>
<accession>M3CIP1</accession>
<keyword evidence="3 8" id="KW-0812">Transmembrane</keyword>
<dbReference type="EMBL" id="KB456263">
    <property type="protein sequence ID" value="EMF13678.1"/>
    <property type="molecule type" value="Genomic_DNA"/>
</dbReference>
<dbReference type="OMA" id="KEVGWEV"/>
<dbReference type="InterPro" id="IPR029058">
    <property type="entry name" value="AB_hydrolase_fold"/>
</dbReference>
<dbReference type="InterPro" id="IPR007941">
    <property type="entry name" value="DUF726"/>
</dbReference>
<protein>
    <submittedName>
        <fullName evidence="9">DUF726-domain-containing protein</fullName>
    </submittedName>
</protein>
<evidence type="ECO:0000256" key="2">
    <source>
        <dbReference type="ARBA" id="ARBA00009824"/>
    </source>
</evidence>
<dbReference type="RefSeq" id="XP_016761799.1">
    <property type="nucleotide sequence ID" value="XM_016905214.1"/>
</dbReference>
<evidence type="ECO:0000256" key="8">
    <source>
        <dbReference type="SAM" id="Phobius"/>
    </source>
</evidence>
<evidence type="ECO:0000256" key="5">
    <source>
        <dbReference type="ARBA" id="ARBA00023136"/>
    </source>
</evidence>
<feature type="compositionally biased region" description="Low complexity" evidence="7">
    <location>
        <begin position="9"/>
        <end position="21"/>
    </location>
</feature>
<feature type="coiled-coil region" evidence="6">
    <location>
        <begin position="907"/>
        <end position="934"/>
    </location>
</feature>
<evidence type="ECO:0000256" key="3">
    <source>
        <dbReference type="ARBA" id="ARBA00022692"/>
    </source>
</evidence>
<dbReference type="OrthoDB" id="277931at2759"/>
<feature type="compositionally biased region" description="Low complexity" evidence="7">
    <location>
        <begin position="408"/>
        <end position="422"/>
    </location>
</feature>
<keyword evidence="4 8" id="KW-1133">Transmembrane helix</keyword>
<evidence type="ECO:0000256" key="6">
    <source>
        <dbReference type="SAM" id="Coils"/>
    </source>
</evidence>
<feature type="region of interest" description="Disordered" evidence="7">
    <location>
        <begin position="1"/>
        <end position="194"/>
    </location>
</feature>
<feature type="compositionally biased region" description="Polar residues" evidence="7">
    <location>
        <begin position="119"/>
        <end position="132"/>
    </location>
</feature>
<dbReference type="eggNOG" id="KOG2385">
    <property type="taxonomic scope" value="Eukaryota"/>
</dbReference>
<proteinExistence type="inferred from homology"/>
<feature type="region of interest" description="Disordered" evidence="7">
    <location>
        <begin position="1028"/>
        <end position="1058"/>
    </location>
</feature>
<dbReference type="GeneID" id="27902351"/>
<feature type="region of interest" description="Disordered" evidence="7">
    <location>
        <begin position="1074"/>
        <end position="1188"/>
    </location>
</feature>
<dbReference type="Proteomes" id="UP000016931">
    <property type="component" value="Unassembled WGS sequence"/>
</dbReference>
<feature type="transmembrane region" description="Helical" evidence="8">
    <location>
        <begin position="561"/>
        <end position="591"/>
    </location>
</feature>
<feature type="compositionally biased region" description="Polar residues" evidence="7">
    <location>
        <begin position="155"/>
        <end position="164"/>
    </location>
</feature>
<dbReference type="PANTHER" id="PTHR17920:SF3">
    <property type="entry name" value="TRANSMEMBRANE AND COILED-COIL DOMAIN-CONTAINING PROTEIN 4"/>
    <property type="match status" value="1"/>
</dbReference>
<evidence type="ECO:0000313" key="9">
    <source>
        <dbReference type="EMBL" id="EMF13678.1"/>
    </source>
</evidence>
<dbReference type="PANTHER" id="PTHR17920">
    <property type="entry name" value="TRANSMEMBRANE AND COILED-COIL DOMAIN-CONTAINING PROTEIN 4 TMCO4"/>
    <property type="match status" value="1"/>
</dbReference>
<dbReference type="Pfam" id="PF05277">
    <property type="entry name" value="DUF726"/>
    <property type="match status" value="1"/>
</dbReference>
<sequence length="1188" mass="129707">MPDNEPTSQEKQAAPAVAAAPGEEEELAELKRVHTKGSENRDEPKAEPPEADEFGLPVKPPRRRRNYSLDELDSPEKIKKQILEETEGGQDNQGESAKIQASGDGDPLSSAKKGEMSVENGTDPSTPRTSTDGKPPLKHIDANTPSKAGPPSPNDARSPQSPTKSKLHGAQASVSTVGEFSHQQTVPQEPVGEAQDEVKDAEEDVWQDMPAVATHRIYDDWGKVIAKSFDEVEDETVAYGTLGGAGKGYTRVQMDEDAKSATSMDDNTAYLFKDQYGRNNVLQDEDEGEAKDAISQLQATKELLTEGQRIAYVGVVRLALLEMQRNIDELERNKSSRKLVEVASEALKMWSQKVMIRLYSHMEIDAREQIMVEQLAEHGVLPSDLTPALMANARVKNPTAESTTASQSNSARPSMASPRPSSIAGHQLSVNNSAPSSKPGTPQPPEPETSPAAYEEHTADQLTIENPDDYEDAKSLDIDIRWTVLCDLFLLLIGESAYDSRSRVLLERVGAALSVQWQEICRFEKRVTDALEMQEEVEKENWNEEDHIEARRKAAKKKRMVVMGLCTVGGGLVIGLSAGLLAPVIGAGLAAGFTAVGVSGTGTFLGGTGAAALIGTTGTLLGGKIGFGTSGRRTGAVKTFEYKPLYNNKRVNLIVTIAGWMTGTVDDVRLPFSTVDPVMGDIYSVNWEPEMLRSTGQTMQILGTEALTQTIQQILGATFLTTLMAGLSTPLILAKISYLIDNPWSVSCARADAAGLILADSIIERNLGVRPITLVGFSLGARVVYGCLKELARRGGIGLVQNVYMFGSPVVVNKDDWIRAKSVVPGRFVNGYATNDWILGYLFRATGGGVMRIAGLGKVDVNGIENINVTEDVPGHMAYRAMMPTLLDKVGWAVESLEYTEIEDPDPENHEKRQRELINEIEEARRQLEEQPEKKGFKSFFSRKKNTQKKAWETYDERNAKVLEGDEKEAEKLAEENANVMFDVEAIRREALALAIQKPGDIEEIKKHLNVRELQSTLPALKVNLEKHESASNVSTPTSATQPTVASTHSQSHDSTTNFPAAGNITNGAHMTKDNNEGDISMTFESPERPHTSFNTRISDLGSAPASRYATPDPYSSQKATPEPHRPETAWEQPRLTVGEASRHTSHRSVTSPLPLTSSSDYDYNPWGAGTDADDPEFGKEKEVKMTF</sequence>
<gene>
    <name evidence="9" type="ORF">SEPMUDRAFT_148898</name>
</gene>
<keyword evidence="10" id="KW-1185">Reference proteome</keyword>
<feature type="compositionally biased region" description="Polar residues" evidence="7">
    <location>
        <begin position="428"/>
        <end position="440"/>
    </location>
</feature>
<comment type="similarity">
    <text evidence="2">Belongs to the TMCO4 family.</text>
</comment>
<evidence type="ECO:0000256" key="1">
    <source>
        <dbReference type="ARBA" id="ARBA00004141"/>
    </source>
</evidence>